<name>A0ABS0N3I6_9SPHN</name>
<protein>
    <submittedName>
        <fullName evidence="2">Uncharacterized protein</fullName>
    </submittedName>
</protein>
<keyword evidence="1" id="KW-0472">Membrane</keyword>
<keyword evidence="1" id="KW-0812">Transmembrane</keyword>
<keyword evidence="3" id="KW-1185">Reference proteome</keyword>
<organism evidence="2 3">
    <name type="scientific">Aurantiacibacter sediminis</name>
    <dbReference type="NCBI Taxonomy" id="2793064"/>
    <lineage>
        <taxon>Bacteria</taxon>
        <taxon>Pseudomonadati</taxon>
        <taxon>Pseudomonadota</taxon>
        <taxon>Alphaproteobacteria</taxon>
        <taxon>Sphingomonadales</taxon>
        <taxon>Erythrobacteraceae</taxon>
        <taxon>Aurantiacibacter</taxon>
    </lineage>
</organism>
<keyword evidence="1" id="KW-1133">Transmembrane helix</keyword>
<dbReference type="EMBL" id="JAEANY010000002">
    <property type="protein sequence ID" value="MBH5322524.1"/>
    <property type="molecule type" value="Genomic_DNA"/>
</dbReference>
<evidence type="ECO:0000256" key="1">
    <source>
        <dbReference type="SAM" id="Phobius"/>
    </source>
</evidence>
<reference evidence="2 3" key="1">
    <citation type="submission" date="2020-11" db="EMBL/GenBank/DDBJ databases">
        <title>Erythrobacter sediminis sp. nov., a marine bacterium from a tidal flat of Garorim Bay.</title>
        <authorList>
            <person name="Kim D."/>
            <person name="Yoo Y."/>
            <person name="Kim J.-J."/>
        </authorList>
    </citation>
    <scope>NUCLEOTIDE SEQUENCE [LARGE SCALE GENOMIC DNA]</scope>
    <source>
        <strain evidence="2 3">JGD-13</strain>
    </source>
</reference>
<feature type="transmembrane region" description="Helical" evidence="1">
    <location>
        <begin position="104"/>
        <end position="123"/>
    </location>
</feature>
<accession>A0ABS0N3I6</accession>
<feature type="transmembrane region" description="Helical" evidence="1">
    <location>
        <begin position="12"/>
        <end position="33"/>
    </location>
</feature>
<feature type="transmembrane region" description="Helical" evidence="1">
    <location>
        <begin position="78"/>
        <end position="98"/>
    </location>
</feature>
<dbReference type="RefSeq" id="WP_197921214.1">
    <property type="nucleotide sequence ID" value="NZ_CAWPTA010000007.1"/>
</dbReference>
<gene>
    <name evidence="2" type="ORF">I5L03_07995</name>
</gene>
<sequence>MMTAKMMSVGRRAFFSTAAIFNGSVGFLLLAIPQVFYLLTALQEPDRLFETRIVGWMILVFGALYFVTATSPTTPRSLITLFAIGKLGATAFIVTYWANGSMNLLGLAVGAADFLWALGFLYYSRPMT</sequence>
<evidence type="ECO:0000313" key="3">
    <source>
        <dbReference type="Proteomes" id="UP000602442"/>
    </source>
</evidence>
<proteinExistence type="predicted"/>
<evidence type="ECO:0000313" key="2">
    <source>
        <dbReference type="EMBL" id="MBH5322524.1"/>
    </source>
</evidence>
<dbReference type="Proteomes" id="UP000602442">
    <property type="component" value="Unassembled WGS sequence"/>
</dbReference>
<comment type="caution">
    <text evidence="2">The sequence shown here is derived from an EMBL/GenBank/DDBJ whole genome shotgun (WGS) entry which is preliminary data.</text>
</comment>
<feature type="transmembrane region" description="Helical" evidence="1">
    <location>
        <begin position="53"/>
        <end position="71"/>
    </location>
</feature>